<comment type="caution">
    <text evidence="1">The sequence shown here is derived from an EMBL/GenBank/DDBJ whole genome shotgun (WGS) entry which is preliminary data.</text>
</comment>
<evidence type="ECO:0000313" key="1">
    <source>
        <dbReference type="EMBL" id="KAL0930749.1"/>
    </source>
</evidence>
<gene>
    <name evidence="1" type="ORF">CTRU02_213484</name>
</gene>
<dbReference type="Proteomes" id="UP000805649">
    <property type="component" value="Unassembled WGS sequence"/>
</dbReference>
<organism evidence="1 2">
    <name type="scientific">Colletotrichum truncatum</name>
    <name type="common">Anthracnose fungus</name>
    <name type="synonym">Colletotrichum capsici</name>
    <dbReference type="NCBI Taxonomy" id="5467"/>
    <lineage>
        <taxon>Eukaryota</taxon>
        <taxon>Fungi</taxon>
        <taxon>Dikarya</taxon>
        <taxon>Ascomycota</taxon>
        <taxon>Pezizomycotina</taxon>
        <taxon>Sordariomycetes</taxon>
        <taxon>Hypocreomycetidae</taxon>
        <taxon>Glomerellales</taxon>
        <taxon>Glomerellaceae</taxon>
        <taxon>Colletotrichum</taxon>
        <taxon>Colletotrichum truncatum species complex</taxon>
    </lineage>
</organism>
<sequence>MTSVSVETQAMLLSNILLDAYTPLAVFLLHLITNQQGRRH</sequence>
<reference evidence="1 2" key="1">
    <citation type="journal article" date="2020" name="Phytopathology">
        <title>Genome Sequence Resources of Colletotrichum truncatum, C. plurivorum, C. musicola, and C. sojae: Four Species Pathogenic to Soybean (Glycine max).</title>
        <authorList>
            <person name="Rogerio F."/>
            <person name="Boufleur T.R."/>
            <person name="Ciampi-Guillardi M."/>
            <person name="Sukno S.A."/>
            <person name="Thon M.R."/>
            <person name="Massola Junior N.S."/>
            <person name="Baroncelli R."/>
        </authorList>
    </citation>
    <scope>NUCLEOTIDE SEQUENCE [LARGE SCALE GENOMIC DNA]</scope>
    <source>
        <strain evidence="1 2">CMES1059</strain>
    </source>
</reference>
<proteinExistence type="predicted"/>
<dbReference type="EMBL" id="VUJX02000010">
    <property type="protein sequence ID" value="KAL0930749.1"/>
    <property type="molecule type" value="Genomic_DNA"/>
</dbReference>
<keyword evidence="2" id="KW-1185">Reference proteome</keyword>
<protein>
    <submittedName>
        <fullName evidence="1">Uncharacterized protein</fullName>
    </submittedName>
</protein>
<name>A0ACC3YFY1_COLTU</name>
<accession>A0ACC3YFY1</accession>
<evidence type="ECO:0000313" key="2">
    <source>
        <dbReference type="Proteomes" id="UP000805649"/>
    </source>
</evidence>